<organism evidence="1 2">
    <name type="scientific">Leptogranulimonas caecicola</name>
    <dbReference type="NCBI Taxonomy" id="2894156"/>
    <lineage>
        <taxon>Bacteria</taxon>
        <taxon>Bacillati</taxon>
        <taxon>Actinomycetota</taxon>
        <taxon>Coriobacteriia</taxon>
        <taxon>Coriobacteriales</taxon>
        <taxon>Kribbibacteriaceae</taxon>
        <taxon>Leptogranulimonas</taxon>
    </lineage>
</organism>
<protein>
    <submittedName>
        <fullName evidence="1">Uncharacterized protein</fullName>
    </submittedName>
</protein>
<evidence type="ECO:0000313" key="1">
    <source>
        <dbReference type="EMBL" id="BDC91370.1"/>
    </source>
</evidence>
<accession>A0AAU9D2K4</accession>
<dbReference type="AlphaFoldDB" id="A0AAU9D2K4"/>
<proteinExistence type="predicted"/>
<evidence type="ECO:0000313" key="2">
    <source>
        <dbReference type="Proteomes" id="UP001431186"/>
    </source>
</evidence>
<gene>
    <name evidence="1" type="ORF">ATTO_12420</name>
</gene>
<keyword evidence="2" id="KW-1185">Reference proteome</keyword>
<dbReference type="Proteomes" id="UP001431186">
    <property type="component" value="Chromosome"/>
</dbReference>
<dbReference type="KEGG" id="lcal:ATTO_12420"/>
<sequence>MTPRKHSKDVAGRLAKERSLSKLKIHPRDLADLVHMQAMRLAYLAVLCDSCSACQSYDGPALREMAGCLDTLDDRLRKHPHKKETHGNR</sequence>
<dbReference type="RefSeq" id="WP_265591383.1">
    <property type="nucleotide sequence ID" value="NZ_AP025285.1"/>
</dbReference>
<name>A0AAU9D2K4_9ACTN</name>
<dbReference type="EMBL" id="AP025285">
    <property type="protein sequence ID" value="BDC91370.1"/>
    <property type="molecule type" value="Genomic_DNA"/>
</dbReference>
<reference evidence="1" key="1">
    <citation type="submission" date="2021-11" db="EMBL/GenBank/DDBJ databases">
        <title>Complete genome sequence of Atopobiaceae bacterium TOC12.</title>
        <authorList>
            <person name="Morinaga K."/>
            <person name="Kusada H."/>
            <person name="Tamaki H."/>
        </authorList>
    </citation>
    <scope>NUCLEOTIDE SEQUENCE</scope>
    <source>
        <strain evidence="1">TOC12</strain>
    </source>
</reference>